<dbReference type="RefSeq" id="WP_117671957.1">
    <property type="nucleotide sequence ID" value="NZ_CABOGR010000010.1"/>
</dbReference>
<accession>A0A3E4N348</accession>
<keyword evidence="2" id="KW-1185">Reference proteome</keyword>
<protein>
    <recommendedName>
        <fullName evidence="3">PD-(D/E)XK endonuclease-like domain-containing protein</fullName>
    </recommendedName>
</protein>
<comment type="caution">
    <text evidence="1">The sequence shown here is derived from an EMBL/GenBank/DDBJ whole genome shotgun (WGS) entry which is preliminary data.</text>
</comment>
<sequence length="301" mass="34891">MDLIKSSILFDKDTHTYTTPEGVCLQGITGIIERQLFPDKYSGVPKFVMKRAAERGSFVHEVCELVDDLGIDHESEEARNYQKIKESYGLQYEASEYLVSDNEHFASCIDKVYRESDSEFSLGDIKTTYKLDKEYVRWQLSIYAYLFERQNPGCKAVRLFAIWLRGSISELLEVERIHDGIILELLSAEIEGRKFINPYAVPSVKTDMPLKYREMEDSIIEITEQAKYWSERKKELTDGVMKEMVKAGAYSWKGESVSFIRKKDSIRRTFDREAFERDYPGVYDKYLVDTPVCGSITLKVS</sequence>
<dbReference type="AlphaFoldDB" id="A0A3E4N348"/>
<gene>
    <name evidence="1" type="ORF">DXD04_06640</name>
</gene>
<name>A0A3E4N348_9BACT</name>
<organism evidence="1 2">
    <name type="scientific">Phocaeicola plebeius</name>
    <dbReference type="NCBI Taxonomy" id="310297"/>
    <lineage>
        <taxon>Bacteria</taxon>
        <taxon>Pseudomonadati</taxon>
        <taxon>Bacteroidota</taxon>
        <taxon>Bacteroidia</taxon>
        <taxon>Bacteroidales</taxon>
        <taxon>Bacteroidaceae</taxon>
        <taxon>Phocaeicola</taxon>
    </lineage>
</organism>
<reference evidence="1 2" key="1">
    <citation type="submission" date="2018-08" db="EMBL/GenBank/DDBJ databases">
        <title>A genome reference for cultivated species of the human gut microbiota.</title>
        <authorList>
            <person name="Zou Y."/>
            <person name="Xue W."/>
            <person name="Luo G."/>
        </authorList>
    </citation>
    <scope>NUCLEOTIDE SEQUENCE [LARGE SCALE GENOMIC DNA]</scope>
    <source>
        <strain evidence="1 2">TF10-3AC</strain>
    </source>
</reference>
<evidence type="ECO:0000313" key="2">
    <source>
        <dbReference type="Proteomes" id="UP000260862"/>
    </source>
</evidence>
<dbReference type="Proteomes" id="UP000260862">
    <property type="component" value="Unassembled WGS sequence"/>
</dbReference>
<dbReference type="EMBL" id="QSQT01000010">
    <property type="protein sequence ID" value="RGK56457.1"/>
    <property type="molecule type" value="Genomic_DNA"/>
</dbReference>
<evidence type="ECO:0000313" key="1">
    <source>
        <dbReference type="EMBL" id="RGK56457.1"/>
    </source>
</evidence>
<evidence type="ECO:0008006" key="3">
    <source>
        <dbReference type="Google" id="ProtNLM"/>
    </source>
</evidence>
<proteinExistence type="predicted"/>